<evidence type="ECO:0000313" key="3">
    <source>
        <dbReference type="Proteomes" id="UP000316304"/>
    </source>
</evidence>
<keyword evidence="2" id="KW-0808">Transferase</keyword>
<feature type="domain" description="Glycosyltransferase 2-like" evidence="1">
    <location>
        <begin position="12"/>
        <end position="140"/>
    </location>
</feature>
<dbReference type="Pfam" id="PF00535">
    <property type="entry name" value="Glycos_transf_2"/>
    <property type="match status" value="1"/>
</dbReference>
<dbReference type="GO" id="GO:0047267">
    <property type="term" value="F:undecaprenyl-phosphate mannosyltransferase activity"/>
    <property type="evidence" value="ECO:0007669"/>
    <property type="project" value="UniProtKB-EC"/>
</dbReference>
<dbReference type="RefSeq" id="WP_146594500.1">
    <property type="nucleotide sequence ID" value="NZ_SJPT01000003.1"/>
</dbReference>
<dbReference type="PANTHER" id="PTHR48090">
    <property type="entry name" value="UNDECAPRENYL-PHOSPHATE 4-DEOXY-4-FORMAMIDO-L-ARABINOSE TRANSFERASE-RELATED"/>
    <property type="match status" value="1"/>
</dbReference>
<keyword evidence="3" id="KW-1185">Reference proteome</keyword>
<dbReference type="InterPro" id="IPR001173">
    <property type="entry name" value="Glyco_trans_2-like"/>
</dbReference>
<dbReference type="InterPro" id="IPR029044">
    <property type="entry name" value="Nucleotide-diphossugar_trans"/>
</dbReference>
<name>A0A5C6CHA8_9BACT</name>
<dbReference type="Gene3D" id="3.90.550.10">
    <property type="entry name" value="Spore Coat Polysaccharide Biosynthesis Protein SpsA, Chain A"/>
    <property type="match status" value="1"/>
</dbReference>
<dbReference type="AlphaFoldDB" id="A0A5C6CHA8"/>
<sequence>MQPNTNLASVAVVIPALNEERSLPLVLADLPAVGYVIVADNGSTDATAEVALEGGAIVVHEAQKGYGSACLRGLAAIAAKIEHGEAPPQIVVFVDADFSDHADMLPELIAPIQSGEADFVLGSRLLGEREPGAMPPQSVYGNKLACFLMRILFGVRYTDLGPFRAIDYAKLCTLGMEDENFGWTIEMQIKAARAGLRHLEIPVPYRNRIGTSKISGTLSGSFKAGYKILYTIARYGMRSRKTQPSSLRVHRRVEA</sequence>
<proteinExistence type="predicted"/>
<evidence type="ECO:0000313" key="2">
    <source>
        <dbReference type="EMBL" id="TWU24293.1"/>
    </source>
</evidence>
<gene>
    <name evidence="2" type="ORF">Pla52o_22200</name>
</gene>
<dbReference type="PANTHER" id="PTHR48090:SF7">
    <property type="entry name" value="RFBJ PROTEIN"/>
    <property type="match status" value="1"/>
</dbReference>
<dbReference type="OrthoDB" id="9810303at2"/>
<accession>A0A5C6CHA8</accession>
<comment type="caution">
    <text evidence="2">The sequence shown here is derived from an EMBL/GenBank/DDBJ whole genome shotgun (WGS) entry which is preliminary data.</text>
</comment>
<reference evidence="2 3" key="1">
    <citation type="submission" date="2019-02" db="EMBL/GenBank/DDBJ databases">
        <title>Deep-cultivation of Planctomycetes and their phenomic and genomic characterization uncovers novel biology.</title>
        <authorList>
            <person name="Wiegand S."/>
            <person name="Jogler M."/>
            <person name="Boedeker C."/>
            <person name="Pinto D."/>
            <person name="Vollmers J."/>
            <person name="Rivas-Marin E."/>
            <person name="Kohn T."/>
            <person name="Peeters S.H."/>
            <person name="Heuer A."/>
            <person name="Rast P."/>
            <person name="Oberbeckmann S."/>
            <person name="Bunk B."/>
            <person name="Jeske O."/>
            <person name="Meyerdierks A."/>
            <person name="Storesund J.E."/>
            <person name="Kallscheuer N."/>
            <person name="Luecker S."/>
            <person name="Lage O.M."/>
            <person name="Pohl T."/>
            <person name="Merkel B.J."/>
            <person name="Hornburger P."/>
            <person name="Mueller R.-W."/>
            <person name="Bruemmer F."/>
            <person name="Labrenz M."/>
            <person name="Spormann A.M."/>
            <person name="Op Den Camp H."/>
            <person name="Overmann J."/>
            <person name="Amann R."/>
            <person name="Jetten M.S.M."/>
            <person name="Mascher T."/>
            <person name="Medema M.H."/>
            <person name="Devos D.P."/>
            <person name="Kaster A.-K."/>
            <person name="Ovreas L."/>
            <person name="Rohde M."/>
            <person name="Galperin M.Y."/>
            <person name="Jogler C."/>
        </authorList>
    </citation>
    <scope>NUCLEOTIDE SEQUENCE [LARGE SCALE GENOMIC DNA]</scope>
    <source>
        <strain evidence="2 3">Pla52o</strain>
    </source>
</reference>
<dbReference type="CDD" id="cd04179">
    <property type="entry name" value="DPM_DPG-synthase_like"/>
    <property type="match status" value="1"/>
</dbReference>
<dbReference type="EC" id="2.4.1.54" evidence="2"/>
<organism evidence="2 3">
    <name type="scientific">Novipirellula galeiformis</name>
    <dbReference type="NCBI Taxonomy" id="2528004"/>
    <lineage>
        <taxon>Bacteria</taxon>
        <taxon>Pseudomonadati</taxon>
        <taxon>Planctomycetota</taxon>
        <taxon>Planctomycetia</taxon>
        <taxon>Pirellulales</taxon>
        <taxon>Pirellulaceae</taxon>
        <taxon>Novipirellula</taxon>
    </lineage>
</organism>
<evidence type="ECO:0000259" key="1">
    <source>
        <dbReference type="Pfam" id="PF00535"/>
    </source>
</evidence>
<dbReference type="InterPro" id="IPR050256">
    <property type="entry name" value="Glycosyltransferase_2"/>
</dbReference>
<dbReference type="EMBL" id="SJPT01000003">
    <property type="protein sequence ID" value="TWU24293.1"/>
    <property type="molecule type" value="Genomic_DNA"/>
</dbReference>
<dbReference type="SUPFAM" id="SSF53448">
    <property type="entry name" value="Nucleotide-diphospho-sugar transferases"/>
    <property type="match status" value="1"/>
</dbReference>
<keyword evidence="2" id="KW-0328">Glycosyltransferase</keyword>
<protein>
    <submittedName>
        <fullName evidence="2">Undecaprenyl-phosphate mannosyltransferase</fullName>
        <ecNumber evidence="2">2.4.1.54</ecNumber>
    </submittedName>
</protein>
<dbReference type="Proteomes" id="UP000316304">
    <property type="component" value="Unassembled WGS sequence"/>
</dbReference>